<gene>
    <name evidence="2" type="ORF">BE08_40760</name>
</gene>
<dbReference type="EMBL" id="JELY01003455">
    <property type="protein sequence ID" value="KYF48778.1"/>
    <property type="molecule type" value="Genomic_DNA"/>
</dbReference>
<name>A0A150P180_SORCE</name>
<dbReference type="AlphaFoldDB" id="A0A150P180"/>
<organism evidence="2 3">
    <name type="scientific">Sorangium cellulosum</name>
    <name type="common">Polyangium cellulosum</name>
    <dbReference type="NCBI Taxonomy" id="56"/>
    <lineage>
        <taxon>Bacteria</taxon>
        <taxon>Pseudomonadati</taxon>
        <taxon>Myxococcota</taxon>
        <taxon>Polyangia</taxon>
        <taxon>Polyangiales</taxon>
        <taxon>Polyangiaceae</taxon>
        <taxon>Sorangium</taxon>
    </lineage>
</organism>
<sequence length="72" mass="7799">MEDASEGNDLRSQVARYEAHMILEALNASGGNQKAAAARLGLPLRTLIHKMKSLGIRRAPYVRAASRGKPRG</sequence>
<feature type="domain" description="DNA binding HTH" evidence="1">
    <location>
        <begin position="15"/>
        <end position="52"/>
    </location>
</feature>
<protein>
    <recommendedName>
        <fullName evidence="1">DNA binding HTH domain-containing protein</fullName>
    </recommendedName>
</protein>
<dbReference type="InterPro" id="IPR002197">
    <property type="entry name" value="HTH_Fis"/>
</dbReference>
<accession>A0A150P180</accession>
<dbReference type="Proteomes" id="UP000075420">
    <property type="component" value="Unassembled WGS sequence"/>
</dbReference>
<proteinExistence type="predicted"/>
<evidence type="ECO:0000313" key="3">
    <source>
        <dbReference type="Proteomes" id="UP000075420"/>
    </source>
</evidence>
<evidence type="ECO:0000259" key="1">
    <source>
        <dbReference type="Pfam" id="PF02954"/>
    </source>
</evidence>
<dbReference type="Pfam" id="PF02954">
    <property type="entry name" value="HTH_8"/>
    <property type="match status" value="1"/>
</dbReference>
<reference evidence="2 3" key="1">
    <citation type="submission" date="2014-02" db="EMBL/GenBank/DDBJ databases">
        <title>The small core and large imbalanced accessory genome model reveals a collaborative survival strategy of Sorangium cellulosum strains in nature.</title>
        <authorList>
            <person name="Han K."/>
            <person name="Peng R."/>
            <person name="Blom J."/>
            <person name="Li Y.-Z."/>
        </authorList>
    </citation>
    <scope>NUCLEOTIDE SEQUENCE [LARGE SCALE GENOMIC DNA]</scope>
    <source>
        <strain evidence="2 3">So0157-25</strain>
    </source>
</reference>
<dbReference type="PRINTS" id="PR01590">
    <property type="entry name" value="HTHFIS"/>
</dbReference>
<evidence type="ECO:0000313" key="2">
    <source>
        <dbReference type="EMBL" id="KYF48778.1"/>
    </source>
</evidence>
<dbReference type="InterPro" id="IPR009057">
    <property type="entry name" value="Homeodomain-like_sf"/>
</dbReference>
<comment type="caution">
    <text evidence="2">The sequence shown here is derived from an EMBL/GenBank/DDBJ whole genome shotgun (WGS) entry which is preliminary data.</text>
</comment>
<dbReference type="Gene3D" id="1.10.10.60">
    <property type="entry name" value="Homeodomain-like"/>
    <property type="match status" value="1"/>
</dbReference>
<dbReference type="SUPFAM" id="SSF46689">
    <property type="entry name" value="Homeodomain-like"/>
    <property type="match status" value="1"/>
</dbReference>
<dbReference type="GO" id="GO:0043565">
    <property type="term" value="F:sequence-specific DNA binding"/>
    <property type="evidence" value="ECO:0007669"/>
    <property type="project" value="InterPro"/>
</dbReference>